<feature type="compositionally biased region" description="Basic residues" evidence="1">
    <location>
        <begin position="135"/>
        <end position="145"/>
    </location>
</feature>
<accession>A0A3D8QIT2</accession>
<dbReference type="Proteomes" id="UP000256690">
    <property type="component" value="Unassembled WGS sequence"/>
</dbReference>
<feature type="region of interest" description="Disordered" evidence="1">
    <location>
        <begin position="92"/>
        <end position="158"/>
    </location>
</feature>
<sequence>MAPASSSPSAASPLAAPPSTPHPQPQPQPSSPPSTTTTLFHRHDLTSADVNKTITLGLAISPSGTLYTAWGTVTEILKLPSLVLVPPSADQKTTGITKASASTRKHSTGSLLLSRRRSSVFTSHPHPHPYPTPKNLKHKPARSRSRSPSPTQKPWTYKDLTIRARKPHGHLCASSCTHAPGVNVSDCPAPLPAPGCVSAGVWVDEAYPRGGGDVMRGDGVVDEVLGGVSVAVVEPMGLMEMEELCEEDEEDEGEGEGEGCC</sequence>
<feature type="region of interest" description="Disordered" evidence="1">
    <location>
        <begin position="1"/>
        <end position="36"/>
    </location>
</feature>
<proteinExistence type="predicted"/>
<feature type="compositionally biased region" description="Pro residues" evidence="1">
    <location>
        <begin position="15"/>
        <end position="32"/>
    </location>
</feature>
<evidence type="ECO:0000313" key="3">
    <source>
        <dbReference type="Proteomes" id="UP000256690"/>
    </source>
</evidence>
<gene>
    <name evidence="2" type="ORF">DSM5745_10404</name>
</gene>
<comment type="caution">
    <text evidence="2">The sequence shown here is derived from an EMBL/GenBank/DDBJ whole genome shotgun (WGS) entry which is preliminary data.</text>
</comment>
<reference evidence="2 3" key="1">
    <citation type="journal article" date="2018" name="IMA Fungus">
        <title>IMA Genome-F 9: Draft genome sequence of Annulohypoxylon stygium, Aspergillus mulundensis, Berkeleyomyces basicola (syn. Thielaviopsis basicola), Ceratocystis smalleyi, two Cercospora beticola strains, Coleophoma cylindrospora, Fusarium fracticaudum, Phialophora cf. hyalina, and Morchella septimelata.</title>
        <authorList>
            <person name="Wingfield B.D."/>
            <person name="Bills G.F."/>
            <person name="Dong Y."/>
            <person name="Huang W."/>
            <person name="Nel W.J."/>
            <person name="Swalarsk-Parry B.S."/>
            <person name="Vaghefi N."/>
            <person name="Wilken P.M."/>
            <person name="An Z."/>
            <person name="de Beer Z.W."/>
            <person name="De Vos L."/>
            <person name="Chen L."/>
            <person name="Duong T.A."/>
            <person name="Gao Y."/>
            <person name="Hammerbacher A."/>
            <person name="Kikkert J.R."/>
            <person name="Li Y."/>
            <person name="Li H."/>
            <person name="Li K."/>
            <person name="Li Q."/>
            <person name="Liu X."/>
            <person name="Ma X."/>
            <person name="Naidoo K."/>
            <person name="Pethybridge S.J."/>
            <person name="Sun J."/>
            <person name="Steenkamp E.T."/>
            <person name="van der Nest M.A."/>
            <person name="van Wyk S."/>
            <person name="Wingfield M.J."/>
            <person name="Xiong C."/>
            <person name="Yue Q."/>
            <person name="Zhang X."/>
        </authorList>
    </citation>
    <scope>NUCLEOTIDE SEQUENCE [LARGE SCALE GENOMIC DNA]</scope>
    <source>
        <strain evidence="2 3">DSM 5745</strain>
    </source>
</reference>
<evidence type="ECO:0000256" key="1">
    <source>
        <dbReference type="SAM" id="MobiDB-lite"/>
    </source>
</evidence>
<dbReference type="EMBL" id="PVWQ01000016">
    <property type="protein sequence ID" value="RDW61732.1"/>
    <property type="molecule type" value="Genomic_DNA"/>
</dbReference>
<dbReference type="AlphaFoldDB" id="A0A3D8QIT2"/>
<name>A0A3D8QIT2_9EURO</name>
<feature type="compositionally biased region" description="Low complexity" evidence="1">
    <location>
        <begin position="1"/>
        <end position="14"/>
    </location>
</feature>
<feature type="compositionally biased region" description="Polar residues" evidence="1">
    <location>
        <begin position="92"/>
        <end position="102"/>
    </location>
</feature>
<protein>
    <submittedName>
        <fullName evidence="2">Uncharacterized protein</fullName>
    </submittedName>
</protein>
<dbReference type="RefSeq" id="XP_026598863.1">
    <property type="nucleotide sequence ID" value="XM_026752420.1"/>
</dbReference>
<dbReference type="GeneID" id="38120774"/>
<keyword evidence="3" id="KW-1185">Reference proteome</keyword>
<evidence type="ECO:0000313" key="2">
    <source>
        <dbReference type="EMBL" id="RDW61732.1"/>
    </source>
</evidence>
<organism evidence="2 3">
    <name type="scientific">Aspergillus mulundensis</name>
    <dbReference type="NCBI Taxonomy" id="1810919"/>
    <lineage>
        <taxon>Eukaryota</taxon>
        <taxon>Fungi</taxon>
        <taxon>Dikarya</taxon>
        <taxon>Ascomycota</taxon>
        <taxon>Pezizomycotina</taxon>
        <taxon>Eurotiomycetes</taxon>
        <taxon>Eurotiomycetidae</taxon>
        <taxon>Eurotiales</taxon>
        <taxon>Aspergillaceae</taxon>
        <taxon>Aspergillus</taxon>
        <taxon>Aspergillus subgen. Nidulantes</taxon>
    </lineage>
</organism>